<protein>
    <submittedName>
        <fullName evidence="1">Uncharacterized protein</fullName>
    </submittedName>
</protein>
<dbReference type="Proteomes" id="UP000093476">
    <property type="component" value="Unassembled WGS sequence"/>
</dbReference>
<keyword evidence="2" id="KW-1185">Reference proteome</keyword>
<evidence type="ECO:0000313" key="2">
    <source>
        <dbReference type="Proteomes" id="UP000093476"/>
    </source>
</evidence>
<dbReference type="AlphaFoldDB" id="A0A1C0TY11"/>
<reference evidence="1 2" key="1">
    <citation type="submission" date="2015-12" db="EMBL/GenBank/DDBJ databases">
        <title>Genome comparisons provide insights into the role of secondary metabolites in the pathogenic phase of the Photorhabdus life cycle.</title>
        <authorList>
            <person name="Tobias N.J."/>
            <person name="Mishra B."/>
            <person name="Gupta D.K."/>
            <person name="Thines M."/>
            <person name="Stinear T.P."/>
            <person name="Bode H.B."/>
        </authorList>
    </citation>
    <scope>NUCLEOTIDE SEQUENCE [LARGE SCALE GENOMIC DNA]</scope>
    <source>
        <strain evidence="1 2">PB68.1</strain>
    </source>
</reference>
<organism evidence="1 2">
    <name type="scientific">Photorhabdus australis subsp. thailandensis</name>
    <dbReference type="NCBI Taxonomy" id="2805096"/>
    <lineage>
        <taxon>Bacteria</taxon>
        <taxon>Pseudomonadati</taxon>
        <taxon>Pseudomonadota</taxon>
        <taxon>Gammaproteobacteria</taxon>
        <taxon>Enterobacterales</taxon>
        <taxon>Morganellaceae</taxon>
        <taxon>Photorhabdus</taxon>
    </lineage>
</organism>
<comment type="caution">
    <text evidence="1">The sequence shown here is derived from an EMBL/GenBank/DDBJ whole genome shotgun (WGS) entry which is preliminary data.</text>
</comment>
<accession>A0A1C0TY11</accession>
<evidence type="ECO:0000313" key="1">
    <source>
        <dbReference type="EMBL" id="OCQ50496.1"/>
    </source>
</evidence>
<proteinExistence type="predicted"/>
<dbReference type="EMBL" id="LOMY01000202">
    <property type="protein sequence ID" value="OCQ50496.1"/>
    <property type="molecule type" value="Genomic_DNA"/>
</dbReference>
<gene>
    <name evidence="1" type="ORF">Ppb6_04271</name>
</gene>
<name>A0A1C0TY11_9GAMM</name>
<dbReference type="STRING" id="286156.Ppb6_04271"/>
<sequence length="61" mass="7215">MSNCLFKSSRADRCIPRFFVFTIVLRKNHSGFKIWKKGKRITKKQVKALIIKGKIEMIKVF</sequence>